<keyword evidence="2" id="KW-0472">Membrane</keyword>
<proteinExistence type="predicted"/>
<keyword evidence="2" id="KW-1133">Transmembrane helix</keyword>
<feature type="chain" id="PRO_5008060332" evidence="3">
    <location>
        <begin position="24"/>
        <end position="866"/>
    </location>
</feature>
<evidence type="ECO:0000313" key="4">
    <source>
        <dbReference type="EMBL" id="OAG29350.1"/>
    </source>
</evidence>
<evidence type="ECO:0000313" key="5">
    <source>
        <dbReference type="Proteomes" id="UP000185944"/>
    </source>
</evidence>
<dbReference type="EMBL" id="LTDL01000041">
    <property type="protein sequence ID" value="OAG29350.1"/>
    <property type="molecule type" value="Genomic_DNA"/>
</dbReference>
<accession>A0A177ED83</accession>
<protein>
    <submittedName>
        <fullName evidence="4">Uncharacterized protein</fullName>
    </submittedName>
</protein>
<comment type="caution">
    <text evidence="4">The sequence shown here is derived from an EMBL/GenBank/DDBJ whole genome shotgun (WGS) entry which is preliminary data.</text>
</comment>
<dbReference type="Proteomes" id="UP000185944">
    <property type="component" value="Unassembled WGS sequence"/>
</dbReference>
<dbReference type="RefSeq" id="XP_067544029.1">
    <property type="nucleotide sequence ID" value="XM_067688841.1"/>
</dbReference>
<evidence type="ECO:0000256" key="1">
    <source>
        <dbReference type="SAM" id="MobiDB-lite"/>
    </source>
</evidence>
<feature type="compositionally biased region" description="Low complexity" evidence="1">
    <location>
        <begin position="290"/>
        <end position="299"/>
    </location>
</feature>
<dbReference type="GeneID" id="93647773"/>
<reference evidence="4 5" key="1">
    <citation type="submission" date="2016-02" db="EMBL/GenBank/DDBJ databases">
        <title>Discovery of a natural microsporidian pathogen with a broad tissue tropism in Caenorhabditis elegans.</title>
        <authorList>
            <person name="Luallen R.J."/>
            <person name="Reinke A.W."/>
            <person name="Tong L."/>
            <person name="Botts M.R."/>
            <person name="Felix M.-A."/>
            <person name="Troemel E.R."/>
        </authorList>
    </citation>
    <scope>NUCLEOTIDE SEQUENCE [LARGE SCALE GENOMIC DNA]</scope>
    <source>
        <strain evidence="4 5">JUm2807</strain>
    </source>
</reference>
<feature type="region of interest" description="Disordered" evidence="1">
    <location>
        <begin position="277"/>
        <end position="299"/>
    </location>
</feature>
<keyword evidence="5" id="KW-1185">Reference proteome</keyword>
<evidence type="ECO:0000256" key="2">
    <source>
        <dbReference type="SAM" id="Phobius"/>
    </source>
</evidence>
<keyword evidence="2" id="KW-0812">Transmembrane</keyword>
<organism evidence="4 5">
    <name type="scientific">Nematocida displodere</name>
    <dbReference type="NCBI Taxonomy" id="1805483"/>
    <lineage>
        <taxon>Eukaryota</taxon>
        <taxon>Fungi</taxon>
        <taxon>Fungi incertae sedis</taxon>
        <taxon>Microsporidia</taxon>
        <taxon>Nematocida</taxon>
    </lineage>
</organism>
<keyword evidence="3" id="KW-0732">Signal</keyword>
<feature type="signal peptide" evidence="3">
    <location>
        <begin position="1"/>
        <end position="23"/>
    </location>
</feature>
<name>A0A177ED83_9MICR</name>
<evidence type="ECO:0000256" key="3">
    <source>
        <dbReference type="SAM" id="SignalP"/>
    </source>
</evidence>
<gene>
    <name evidence="4" type="ORF">NEDG_01423</name>
</gene>
<sequence>MRKNSQVVLGLYGLLQMSSVCQAAAGAAPVPPTPEPTVSAAECQRLKQMTNEVKNLFLTIGMPQEDIQAYTDQVDKVENTIPELLAKANKAKGFKPAIEKTVTKDLGDGKTARAKAIKDISATTKEILDKDFKSIKDKGTEQETFWKAYKPLLIAGRVLTDVPNKQGGPEPTTEEEQIKRANFVTVEKNLQTALDQADTINKTLQDKLTADPSTAPQEKKKKLVLFEITQVVQSLVRYINDVNNYYFKHNVDAKNVNVKPTYDLSIFEKELFKQSQKLDQESPSAPVDQPTATAPATTTTKTSEVALIYKEIEEKHTGSDTGLFDTIHTDTAHQKTVESLVDLKHKNLAKLIEQKIAESTEPKGTKPIPAWNTNLAILNTYNQTLLQTADEILSSKNANSDKAAFDKLLKKVSKLANTPVSMDEKEAEVLCNSFYKWFVGKNQEQSSLAWLFSNSFIKRVLVIFTSSNTSFKFSKSSLAPLITKNLPAPQAEAIETLLGYFDKFIAFLHIAPNLIFNINTADVNQKVKELEALNLTMVGWIKIKSLGSNDSSEAGLSYANAFINARATVLDIRTNVCPQPSKTEFTYDQYLTEHVFKQTTRLLNSLKSNYTKAIISGLLTQAEITTFTTSVKEIEEIVKAGKYTAKYFHESKNAVTTSLIDSLDMFVAVTTGTINITNYTVAMQSLVYFEENLCALNAFLDQTKLSEEAKDKLKGYKKVAEYQEILSIKKKTDVHVSQLNKQFLAFIKTIEHTIRASETLLHEVNPDTYNTPTTISLKYAYNPAPTMPENAITISNHLHITKVTESSPLIHNPLSFPNAGKKSRNMSEEEKPSGWSNAILVTLVAVVGLCMLGGFYYYKRGNKSSE</sequence>
<feature type="transmembrane region" description="Helical" evidence="2">
    <location>
        <begin position="835"/>
        <end position="858"/>
    </location>
</feature>
<dbReference type="VEuPathDB" id="MicrosporidiaDB:NEDG_01423"/>
<dbReference type="AlphaFoldDB" id="A0A177ED83"/>